<dbReference type="Pfam" id="PF01075">
    <property type="entry name" value="Glyco_transf_9"/>
    <property type="match status" value="1"/>
</dbReference>
<dbReference type="InterPro" id="IPR011910">
    <property type="entry name" value="RfaF"/>
</dbReference>
<dbReference type="Proteomes" id="UP000806285">
    <property type="component" value="Unassembled WGS sequence"/>
</dbReference>
<comment type="similarity">
    <text evidence="3">Belongs to the glycosyltransferase 9 family.</text>
</comment>
<evidence type="ECO:0000256" key="4">
    <source>
        <dbReference type="ARBA" id="ARBA00044042"/>
    </source>
</evidence>
<name>A0ABR9S343_9BURK</name>
<evidence type="ECO:0000313" key="6">
    <source>
        <dbReference type="EMBL" id="MBE7367717.1"/>
    </source>
</evidence>
<dbReference type="InterPro" id="IPR051199">
    <property type="entry name" value="LPS_LOS_Heptosyltrfase"/>
</dbReference>
<evidence type="ECO:0000256" key="1">
    <source>
        <dbReference type="ARBA" id="ARBA00022676"/>
    </source>
</evidence>
<dbReference type="Gene3D" id="3.40.50.2000">
    <property type="entry name" value="Glycogen Phosphorylase B"/>
    <property type="match status" value="2"/>
</dbReference>
<dbReference type="CDD" id="cd03789">
    <property type="entry name" value="GT9_LPS_heptosyltransferase"/>
    <property type="match status" value="1"/>
</dbReference>
<dbReference type="SUPFAM" id="SSF53756">
    <property type="entry name" value="UDP-Glycosyltransferase/glycogen phosphorylase"/>
    <property type="match status" value="1"/>
</dbReference>
<dbReference type="InterPro" id="IPR002201">
    <property type="entry name" value="Glyco_trans_9"/>
</dbReference>
<reference evidence="6 7" key="1">
    <citation type="submission" date="2020-10" db="EMBL/GenBank/DDBJ databases">
        <title>Ramlibacter sp. HM2 16S ribosomal RNA gene Genome sequencing and assembly.</title>
        <authorList>
            <person name="Kang M."/>
        </authorList>
    </citation>
    <scope>NUCLEOTIDE SEQUENCE [LARGE SCALE GENOMIC DNA]</scope>
    <source>
        <strain evidence="6 7">HM2</strain>
    </source>
</reference>
<evidence type="ECO:0000313" key="7">
    <source>
        <dbReference type="Proteomes" id="UP000806285"/>
    </source>
</evidence>
<dbReference type="EMBL" id="JADDIV010000002">
    <property type="protein sequence ID" value="MBE7367717.1"/>
    <property type="molecule type" value="Genomic_DNA"/>
</dbReference>
<accession>A0ABR9S343</accession>
<gene>
    <name evidence="6" type="primary">waaF</name>
    <name evidence="6" type="ORF">IM787_09080</name>
</gene>
<protein>
    <recommendedName>
        <fullName evidence="4">lipopolysaccharide heptosyltransferase II</fullName>
        <ecNumber evidence="4">2.4.99.24</ecNumber>
    </recommendedName>
</protein>
<keyword evidence="2" id="KW-0808">Transferase</keyword>
<organism evidence="6 7">
    <name type="scientific">Ramlibacter pallidus</name>
    <dbReference type="NCBI Taxonomy" id="2780087"/>
    <lineage>
        <taxon>Bacteria</taxon>
        <taxon>Pseudomonadati</taxon>
        <taxon>Pseudomonadota</taxon>
        <taxon>Betaproteobacteria</taxon>
        <taxon>Burkholderiales</taxon>
        <taxon>Comamonadaceae</taxon>
        <taxon>Ramlibacter</taxon>
    </lineage>
</organism>
<sequence length="369" mass="39564">MSRAAARPSARTAAPCTSCARASISGPTTKGASLVIAPQWIGDAVMTEPLLRRLHARGERLTVGALPWVAPVYRAMPQVEEVIEFPFRHGGLQWKARRAFGRELQGRFDTAYVLPNSLKSALLPLLAGVPRRVGYLGEARVGLLTHRLKNPKDKPPMVAFYSALSGDTDVSQDRPRLALPDDAVADALARHGLPRGGYVVMAPGAEFGPAKRWPHFGGLAQMLQQPVVLLGSGKEAELCEAIRAEAPERCRNLAGQTSLAEAFALIAGAGHVVSNDSGLMHVAAAFGVPQVALFGSSSPLHTPPLNGRAQVVWLKQDPGYAPPLDCSPCFQRECPLGHFRCLNDVAPQRVLSLLLQASTPTRPEEMPRA</sequence>
<evidence type="ECO:0000256" key="5">
    <source>
        <dbReference type="ARBA" id="ARBA00047503"/>
    </source>
</evidence>
<comment type="caution">
    <text evidence="6">The sequence shown here is derived from an EMBL/GenBank/DDBJ whole genome shotgun (WGS) entry which is preliminary data.</text>
</comment>
<dbReference type="PANTHER" id="PTHR30160:SF7">
    <property type="entry name" value="ADP-HEPTOSE--LPS HEPTOSYLTRANSFERASE 2"/>
    <property type="match status" value="1"/>
</dbReference>
<comment type="catalytic activity">
    <reaction evidence="5">
        <text>an L-alpha-D-Hep-(1-&gt;5)-[alpha-Kdo-(2-&gt;4)]-alpha-Kdo-(2-&gt;6)-lipid A + ADP-L-glycero-beta-D-manno-heptose = an L-alpha-D-Hep-(1-&gt;3)-L-alpha-D-Hep-(1-&gt;5)-[alpha-Kdo-(2-&gt;4)]-alpha-Kdo-(2-&gt;6)-lipid A + ADP + H(+)</text>
        <dbReference type="Rhea" id="RHEA:74071"/>
        <dbReference type="ChEBI" id="CHEBI:15378"/>
        <dbReference type="ChEBI" id="CHEBI:61506"/>
        <dbReference type="ChEBI" id="CHEBI:193068"/>
        <dbReference type="ChEBI" id="CHEBI:193069"/>
        <dbReference type="ChEBI" id="CHEBI:456216"/>
        <dbReference type="EC" id="2.4.99.24"/>
    </reaction>
</comment>
<dbReference type="NCBIfam" id="TIGR02195">
    <property type="entry name" value="heptsyl_trn_II"/>
    <property type="match status" value="1"/>
</dbReference>
<evidence type="ECO:0000256" key="2">
    <source>
        <dbReference type="ARBA" id="ARBA00022679"/>
    </source>
</evidence>
<dbReference type="PANTHER" id="PTHR30160">
    <property type="entry name" value="TETRAACYLDISACCHARIDE 4'-KINASE-RELATED"/>
    <property type="match status" value="1"/>
</dbReference>
<dbReference type="EC" id="2.4.99.24" evidence="4"/>
<evidence type="ECO:0000256" key="3">
    <source>
        <dbReference type="ARBA" id="ARBA00043995"/>
    </source>
</evidence>
<proteinExistence type="inferred from homology"/>
<keyword evidence="1" id="KW-0328">Glycosyltransferase</keyword>
<keyword evidence="7" id="KW-1185">Reference proteome</keyword>